<protein>
    <submittedName>
        <fullName evidence="1">Uncharacterized protein</fullName>
    </submittedName>
</protein>
<name>A0A1J9QTV1_9EURO</name>
<dbReference type="STRING" id="1658174.A0A1J9QTV1"/>
<evidence type="ECO:0000313" key="2">
    <source>
        <dbReference type="Proteomes" id="UP000242791"/>
    </source>
</evidence>
<sequence length="107" mass="11928">MGRYGVDLTVFGPYELPLKSFQYGNDKRMNDGACPTGETCEIELRIDALGAWRADVVRVGHMARIWRNTLSDPEDVTDEFGPPTSVDPNFAKARYVDWASWAAASTI</sequence>
<dbReference type="EMBL" id="LGTZ01000741">
    <property type="protein sequence ID" value="OJD23651.1"/>
    <property type="molecule type" value="Genomic_DNA"/>
</dbReference>
<reference evidence="1 2" key="1">
    <citation type="submission" date="2015-08" db="EMBL/GenBank/DDBJ databases">
        <title>Emmonsia species relationships and genome sequence.</title>
        <authorList>
            <person name="Cuomo C.A."/>
            <person name="Schwartz I.S."/>
            <person name="Kenyon C."/>
            <person name="De Hoog G.S."/>
            <person name="Govender N.P."/>
            <person name="Botha A."/>
            <person name="Moreno L."/>
            <person name="De Vries M."/>
            <person name="Munoz J.F."/>
            <person name="Stielow J.B."/>
        </authorList>
    </citation>
    <scope>NUCLEOTIDE SEQUENCE [LARGE SCALE GENOMIC DNA]</scope>
    <source>
        <strain evidence="1 2">EI222</strain>
    </source>
</reference>
<accession>A0A1J9QTV1</accession>
<keyword evidence="2" id="KW-1185">Reference proteome</keyword>
<dbReference type="VEuPathDB" id="FungiDB:ACJ73_04992"/>
<evidence type="ECO:0000313" key="1">
    <source>
        <dbReference type="EMBL" id="OJD23651.1"/>
    </source>
</evidence>
<dbReference type="AlphaFoldDB" id="A0A1J9QTV1"/>
<proteinExistence type="predicted"/>
<organism evidence="1 2">
    <name type="scientific">Blastomyces percursus</name>
    <dbReference type="NCBI Taxonomy" id="1658174"/>
    <lineage>
        <taxon>Eukaryota</taxon>
        <taxon>Fungi</taxon>
        <taxon>Dikarya</taxon>
        <taxon>Ascomycota</taxon>
        <taxon>Pezizomycotina</taxon>
        <taxon>Eurotiomycetes</taxon>
        <taxon>Eurotiomycetidae</taxon>
        <taxon>Onygenales</taxon>
        <taxon>Ajellomycetaceae</taxon>
        <taxon>Blastomyces</taxon>
    </lineage>
</organism>
<dbReference type="OrthoDB" id="3852498at2759"/>
<gene>
    <name evidence="1" type="ORF">ACJ73_04992</name>
</gene>
<dbReference type="Proteomes" id="UP000242791">
    <property type="component" value="Unassembled WGS sequence"/>
</dbReference>
<comment type="caution">
    <text evidence="1">The sequence shown here is derived from an EMBL/GenBank/DDBJ whole genome shotgun (WGS) entry which is preliminary data.</text>
</comment>